<feature type="compositionally biased region" description="Low complexity" evidence="1">
    <location>
        <begin position="16"/>
        <end position="29"/>
    </location>
</feature>
<sequence>TERRRLQKCSRSRAPLTPSGSSSTTSHLSSQRSLHDQLIQMWFHRHLCLALYGLLAPACPRLAMTLPDLNKVC</sequence>
<feature type="compositionally biased region" description="Basic residues" evidence="1">
    <location>
        <begin position="1"/>
        <end position="11"/>
    </location>
</feature>
<evidence type="ECO:0000313" key="3">
    <source>
        <dbReference type="Proteomes" id="UP000886520"/>
    </source>
</evidence>
<gene>
    <name evidence="2" type="ORF">GOP47_0021338</name>
</gene>
<feature type="non-terminal residue" evidence="2">
    <location>
        <position position="1"/>
    </location>
</feature>
<evidence type="ECO:0000313" key="2">
    <source>
        <dbReference type="EMBL" id="KAI5062791.1"/>
    </source>
</evidence>
<feature type="region of interest" description="Disordered" evidence="1">
    <location>
        <begin position="1"/>
        <end position="29"/>
    </location>
</feature>
<evidence type="ECO:0000256" key="1">
    <source>
        <dbReference type="SAM" id="MobiDB-lite"/>
    </source>
</evidence>
<keyword evidence="3" id="KW-1185">Reference proteome</keyword>
<reference evidence="2" key="1">
    <citation type="submission" date="2021-01" db="EMBL/GenBank/DDBJ databases">
        <title>Adiantum capillus-veneris genome.</title>
        <authorList>
            <person name="Fang Y."/>
            <person name="Liao Q."/>
        </authorList>
    </citation>
    <scope>NUCLEOTIDE SEQUENCE</scope>
    <source>
        <strain evidence="2">H3</strain>
        <tissue evidence="2">Leaf</tissue>
    </source>
</reference>
<dbReference type="Proteomes" id="UP000886520">
    <property type="component" value="Chromosome 21"/>
</dbReference>
<protein>
    <submittedName>
        <fullName evidence="2">Uncharacterized protein</fullName>
    </submittedName>
</protein>
<dbReference type="AlphaFoldDB" id="A0A9D4U9E6"/>
<comment type="caution">
    <text evidence="2">The sequence shown here is derived from an EMBL/GenBank/DDBJ whole genome shotgun (WGS) entry which is preliminary data.</text>
</comment>
<name>A0A9D4U9E6_ADICA</name>
<proteinExistence type="predicted"/>
<organism evidence="2 3">
    <name type="scientific">Adiantum capillus-veneris</name>
    <name type="common">Maidenhair fern</name>
    <dbReference type="NCBI Taxonomy" id="13818"/>
    <lineage>
        <taxon>Eukaryota</taxon>
        <taxon>Viridiplantae</taxon>
        <taxon>Streptophyta</taxon>
        <taxon>Embryophyta</taxon>
        <taxon>Tracheophyta</taxon>
        <taxon>Polypodiopsida</taxon>
        <taxon>Polypodiidae</taxon>
        <taxon>Polypodiales</taxon>
        <taxon>Pteridineae</taxon>
        <taxon>Pteridaceae</taxon>
        <taxon>Vittarioideae</taxon>
        <taxon>Adiantum</taxon>
    </lineage>
</organism>
<dbReference type="EMBL" id="JABFUD020000021">
    <property type="protein sequence ID" value="KAI5062791.1"/>
    <property type="molecule type" value="Genomic_DNA"/>
</dbReference>
<accession>A0A9D4U9E6</accession>